<reference evidence="1" key="1">
    <citation type="submission" date="2017-02" db="EMBL/GenBank/DDBJ databases">
        <title>Delving into the versatile metabolic prowess of the omnipresent phylum Bacteroidetes.</title>
        <authorList>
            <person name="Nobu M.K."/>
            <person name="Mei R."/>
            <person name="Narihiro T."/>
            <person name="Kuroda K."/>
            <person name="Liu W.-T."/>
        </authorList>
    </citation>
    <scope>NUCLEOTIDE SEQUENCE</scope>
    <source>
        <strain evidence="1">ADurb.Bin417</strain>
    </source>
</reference>
<evidence type="ECO:0000313" key="1">
    <source>
        <dbReference type="EMBL" id="OPZ91429.1"/>
    </source>
</evidence>
<evidence type="ECO:0008006" key="2">
    <source>
        <dbReference type="Google" id="ProtNLM"/>
    </source>
</evidence>
<dbReference type="EMBL" id="MWAK01000177">
    <property type="protein sequence ID" value="OPZ91429.1"/>
    <property type="molecule type" value="Genomic_DNA"/>
</dbReference>
<dbReference type="Proteomes" id="UP000485484">
    <property type="component" value="Unassembled WGS sequence"/>
</dbReference>
<protein>
    <recommendedName>
        <fullName evidence="2">Lipoprotein</fullName>
    </recommendedName>
</protein>
<comment type="caution">
    <text evidence="1">The sequence shown here is derived from an EMBL/GenBank/DDBJ whole genome shotgun (WGS) entry which is preliminary data.</text>
</comment>
<name>A0A1V5MDZ6_UNCT6</name>
<gene>
    <name evidence="1" type="ORF">BWY73_01092</name>
</gene>
<accession>A0A1V5MDZ6</accession>
<organism evidence="1">
    <name type="scientific">candidate division TA06 bacterium ADurb.Bin417</name>
    <dbReference type="NCBI Taxonomy" id="1852828"/>
    <lineage>
        <taxon>Bacteria</taxon>
        <taxon>Bacteria division TA06</taxon>
    </lineage>
</organism>
<dbReference type="PROSITE" id="PS51257">
    <property type="entry name" value="PROKAR_LIPOPROTEIN"/>
    <property type="match status" value="1"/>
</dbReference>
<proteinExistence type="predicted"/>
<sequence>MKRWAMLFGLVGLAVVLSGCMEIENRYYIYPERNGKQTVLITMDPVNMTGALVGLAGSFGGGQPGGGGLPGGENPVQQLEKMGISGLSDIRTTFSVYYDDILNLAGKSKEIPVGAKEIVWEKNKEGLYHFRMVLDMSQMKKGMGMGEGGQPGGGPGPMGMLAMMQGVKVHTVLVMPGRVVRSNGQNKGREARWSSSLQDLLNTGELVYEAYSDTAVLPEMEAELRGFKTESAQANQRYRALIKQLNGIFNPPTENPPAAR</sequence>
<dbReference type="AlphaFoldDB" id="A0A1V5MDZ6"/>